<evidence type="ECO:0008006" key="4">
    <source>
        <dbReference type="Google" id="ProtNLM"/>
    </source>
</evidence>
<feature type="chain" id="PRO_5041678305" description="Beta-lactamase" evidence="1">
    <location>
        <begin position="20"/>
        <end position="702"/>
    </location>
</feature>
<sequence>MRYWPLILVALAAPGSAAAEELLRSDFQQGSADPWRAAGAGDVRLTSFEGNVSMRLTAGASAQVAVPVEGKRRLYVNAKIAADALDDTAACMAEASRDDGATWTPILSVGKARADAVTLWPGGQALADGGEGLGGGLLLRLSAQGKRATCWFDDVVVTGVARAETSDARQALGRDALFAGTGFDRPVDLSAFAPTADAAPPQANFTGRLHLAGAAMAGFRLIAEEKGYERGDTIRSLPDLDLALVQHGDALIPAQRGLIASTHPDWNWIIEPGRVWSEPGDGGLARAALPFALQERNANCTHNGMLTFLFGADGTVSKAAFEIAGETCRYRKFDAWGFVAARAAPGAVADAEAIVRRHEAVVAARLPVRPVEALPDALALATAAGPEPTVYGAVVDGIHYRSACVTRHGDYPACEVIDLPSYSTAKSLFGGVALMRLEKLYPGSAGASIAAYVPACARGWAGVTLEQTLDMTTGRYRSAVYMADEDDPSIAGFFEPADHAAKIAFACTYYPRKAPPGGKWVYHTSDTYLLGTAMAAILREKRGADADLYDDLVRPLWDDLELSPTLSTTRRTEDAAAQPFVGWGLTYQPDDIARLSRWLMQGAGGLLDRRLLDAAMQRAPKGGGLPAGFPGFRYRAGFWAREMGAKQGCAAPLWGPAMSGFGGISVAMLPSRDALFYSFGDSDHWDWGPAAVALTGEDTPCG</sequence>
<accession>A0AA86L3Y0</accession>
<organism evidence="2 3">
    <name type="scientific">Sphingopyxis granuli</name>
    <dbReference type="NCBI Taxonomy" id="267128"/>
    <lineage>
        <taxon>Bacteria</taxon>
        <taxon>Pseudomonadati</taxon>
        <taxon>Pseudomonadota</taxon>
        <taxon>Alphaproteobacteria</taxon>
        <taxon>Sphingomonadales</taxon>
        <taxon>Sphingomonadaceae</taxon>
        <taxon>Sphingopyxis</taxon>
    </lineage>
</organism>
<feature type="signal peptide" evidence="1">
    <location>
        <begin position="1"/>
        <end position="19"/>
    </location>
</feature>
<evidence type="ECO:0000256" key="1">
    <source>
        <dbReference type="SAM" id="SignalP"/>
    </source>
</evidence>
<dbReference type="KEGG" id="sgi:SGRAN_3296"/>
<dbReference type="AlphaFoldDB" id="A0AA86L3Y0"/>
<keyword evidence="3" id="KW-1185">Reference proteome</keyword>
<name>A0AA86L3Y0_9SPHN</name>
<dbReference type="EMBL" id="CP012199">
    <property type="protein sequence ID" value="AMG75639.1"/>
    <property type="molecule type" value="Genomic_DNA"/>
</dbReference>
<dbReference type="Proteomes" id="UP000058599">
    <property type="component" value="Chromosome"/>
</dbReference>
<gene>
    <name evidence="2" type="ORF">SGRAN_3296</name>
</gene>
<reference evidence="2 3" key="1">
    <citation type="journal article" date="2016" name="BMC Genomics">
        <title>Genomic analysis of the nitrate-respiring Sphingopyxis granuli (formerly Sphingomonas macrogoltabida) strain TFA.</title>
        <authorList>
            <person name="Garcia-Romero I."/>
            <person name="Perez-Pulido A.J."/>
            <person name="Gonzalez-Flores Y.E."/>
            <person name="Reyes-Ramirez F."/>
            <person name="Santero E."/>
            <person name="Floriano B."/>
        </authorList>
    </citation>
    <scope>NUCLEOTIDE SEQUENCE [LARGE SCALE GENOMIC DNA]</scope>
    <source>
        <strain evidence="2 3">TFA</strain>
    </source>
</reference>
<protein>
    <recommendedName>
        <fullName evidence="4">Beta-lactamase</fullName>
    </recommendedName>
</protein>
<dbReference type="RefSeq" id="WP_067185525.1">
    <property type="nucleotide sequence ID" value="NZ_CP012199.1"/>
</dbReference>
<proteinExistence type="predicted"/>
<dbReference type="Gene3D" id="3.40.710.10">
    <property type="entry name" value="DD-peptidase/beta-lactamase superfamily"/>
    <property type="match status" value="1"/>
</dbReference>
<dbReference type="InterPro" id="IPR012338">
    <property type="entry name" value="Beta-lactam/transpept-like"/>
</dbReference>
<evidence type="ECO:0000313" key="2">
    <source>
        <dbReference type="EMBL" id="AMG75639.1"/>
    </source>
</evidence>
<evidence type="ECO:0000313" key="3">
    <source>
        <dbReference type="Proteomes" id="UP000058599"/>
    </source>
</evidence>
<keyword evidence="1" id="KW-0732">Signal</keyword>
<dbReference type="SUPFAM" id="SSF56601">
    <property type="entry name" value="beta-lactamase/transpeptidase-like"/>
    <property type="match status" value="1"/>
</dbReference>